<feature type="region of interest" description="Disordered" evidence="1">
    <location>
        <begin position="710"/>
        <end position="753"/>
    </location>
</feature>
<feature type="region of interest" description="Disordered" evidence="1">
    <location>
        <begin position="129"/>
        <end position="190"/>
    </location>
</feature>
<dbReference type="RefSeq" id="XP_049310303.1">
    <property type="nucleotide sequence ID" value="XM_049454346.1"/>
</dbReference>
<feature type="signal peptide" evidence="2">
    <location>
        <begin position="1"/>
        <end position="27"/>
    </location>
</feature>
<name>A0ABM3JM62_BACDO</name>
<feature type="compositionally biased region" description="Low complexity" evidence="1">
    <location>
        <begin position="167"/>
        <end position="190"/>
    </location>
</feature>
<proteinExistence type="predicted"/>
<evidence type="ECO:0000256" key="1">
    <source>
        <dbReference type="SAM" id="MobiDB-lite"/>
    </source>
</evidence>
<feature type="compositionally biased region" description="Pro residues" evidence="1">
    <location>
        <begin position="505"/>
        <end position="522"/>
    </location>
</feature>
<accession>A0ABM3JM62</accession>
<reference evidence="4" key="1">
    <citation type="submission" date="2025-08" db="UniProtKB">
        <authorList>
            <consortium name="RefSeq"/>
        </authorList>
    </citation>
    <scope>IDENTIFICATION</scope>
    <source>
        <tissue evidence="4">Adult</tissue>
    </source>
</reference>
<feature type="region of interest" description="Disordered" evidence="1">
    <location>
        <begin position="443"/>
        <end position="531"/>
    </location>
</feature>
<feature type="chain" id="PRO_5046927194" evidence="2">
    <location>
        <begin position="28"/>
        <end position="753"/>
    </location>
</feature>
<feature type="region of interest" description="Disordered" evidence="1">
    <location>
        <begin position="87"/>
        <end position="106"/>
    </location>
</feature>
<feature type="region of interest" description="Disordered" evidence="1">
    <location>
        <begin position="218"/>
        <end position="265"/>
    </location>
</feature>
<sequence>MLHASAIGRKQIKISLLLLVFSTAVFAENVANISDSLAVETTVDTVKVTSSIVPATKSKTEKRDSSDQVGPTAFTNKEAVPFRPVTSGTYQQLSPQPQPFQSSPAPSPISFQPTTVRYIGEEAAPQVYYDRHPNSRPHSGPSNGGKFSNFVDDNIHYGTPIHSFRGPYQQHLEQPQPQSLHQQQQQYQLKHQYNQQAAKLPPNLSYAEGGFIPSDRQLQQEQPPQHYRQQHTHAQQQQPSEHYSQQIQQQQPVIQKHTQQQQQQPYVAIEKPPQPQQSQQQQQQQYQQPSRQQIHYIIAIPLSYVRQLQYQLAAQHGATPLSQHQQQAPPSAPVPLAAPRAPLPPLIVLQPVGGGGGGSGSSLSRELYRTQQPIHYVSHAPASANPAASPHVQTPPALTPQQLPYPMNLVLSALARPRPAVYPASQLLYVQPQLIRHAPQQQQQLQLQVKQPHHLPHYGHASDQQQAHAIEERNTQLSKPSQPQQHPHPGTPRGGPKPKVSQVSSPPPPAVTSPASPPPAPPQLTTALPIQSPLPIAPPVLFYGPTFVQPPQPEQHSLPPSPYASYFQGQLGAAQNAATLVKLSSPSAVLAPQTALAPPYYHIQPPPSGPSPFAAALSPQSLLVAKAPLQLQQSSLQHPPLALSAFSGRPAVYVAPQDAVDSIGGAPWSGGGLPYFIHPAGVHYGTHLYNPGTPLVTQKLLENVANADVDNQQQRQQQQHLRPEPDRKQQQQQLGSTATSGGNDDNNAIVKYP</sequence>
<dbReference type="Proteomes" id="UP001652620">
    <property type="component" value="Chromosome 4"/>
</dbReference>
<feature type="compositionally biased region" description="Low complexity" evidence="1">
    <location>
        <begin position="91"/>
        <end position="106"/>
    </location>
</feature>
<feature type="compositionally biased region" description="Polar residues" evidence="1">
    <location>
        <begin position="730"/>
        <end position="746"/>
    </location>
</feature>
<protein>
    <submittedName>
        <fullName evidence="4">Transcription factor SPT20 homolog isoform X3</fullName>
    </submittedName>
</protein>
<gene>
    <name evidence="4" type="primary">LOC105222655</name>
</gene>
<dbReference type="GeneID" id="105222655"/>
<organism evidence="3 4">
    <name type="scientific">Bactrocera dorsalis</name>
    <name type="common">Oriental fruit fly</name>
    <name type="synonym">Dacus dorsalis</name>
    <dbReference type="NCBI Taxonomy" id="27457"/>
    <lineage>
        <taxon>Eukaryota</taxon>
        <taxon>Metazoa</taxon>
        <taxon>Ecdysozoa</taxon>
        <taxon>Arthropoda</taxon>
        <taxon>Hexapoda</taxon>
        <taxon>Insecta</taxon>
        <taxon>Pterygota</taxon>
        <taxon>Neoptera</taxon>
        <taxon>Endopterygota</taxon>
        <taxon>Diptera</taxon>
        <taxon>Brachycera</taxon>
        <taxon>Muscomorpha</taxon>
        <taxon>Tephritoidea</taxon>
        <taxon>Tephritidae</taxon>
        <taxon>Bactrocera</taxon>
        <taxon>Bactrocera</taxon>
    </lineage>
</organism>
<keyword evidence="2" id="KW-0732">Signal</keyword>
<feature type="compositionally biased region" description="Low complexity" evidence="1">
    <location>
        <begin position="478"/>
        <end position="488"/>
    </location>
</feature>
<evidence type="ECO:0000313" key="3">
    <source>
        <dbReference type="Proteomes" id="UP001652620"/>
    </source>
</evidence>
<keyword evidence="3" id="KW-1185">Reference proteome</keyword>
<evidence type="ECO:0000313" key="4">
    <source>
        <dbReference type="RefSeq" id="XP_049310303.1"/>
    </source>
</evidence>
<evidence type="ECO:0000256" key="2">
    <source>
        <dbReference type="SAM" id="SignalP"/>
    </source>
</evidence>
<feature type="compositionally biased region" description="Low complexity" evidence="1">
    <location>
        <begin position="218"/>
        <end position="264"/>
    </location>
</feature>